<dbReference type="Proteomes" id="UP000756346">
    <property type="component" value="Unassembled WGS sequence"/>
</dbReference>
<feature type="active site" description="Proton donor/acceptor" evidence="11">
    <location>
        <position position="200"/>
    </location>
</feature>
<keyword evidence="8" id="KW-0843">Virulence</keyword>
<evidence type="ECO:0000256" key="1">
    <source>
        <dbReference type="ARBA" id="ARBA00004613"/>
    </source>
</evidence>
<keyword evidence="15" id="KW-1185">Reference proteome</keyword>
<evidence type="ECO:0000256" key="12">
    <source>
        <dbReference type="PIRSR" id="PIRSR611150-2"/>
    </source>
</evidence>
<dbReference type="GO" id="GO:0005576">
    <property type="term" value="C:extracellular region"/>
    <property type="evidence" value="ECO:0007669"/>
    <property type="project" value="UniProtKB-SubCell"/>
</dbReference>
<keyword evidence="4 13" id="KW-0719">Serine esterase</keyword>
<dbReference type="SUPFAM" id="SSF53474">
    <property type="entry name" value="alpha/beta-Hydrolases"/>
    <property type="match status" value="1"/>
</dbReference>
<dbReference type="FunFam" id="3.40.50.1820:FF:000235">
    <property type="entry name" value="Cutinase 1"/>
    <property type="match status" value="1"/>
</dbReference>
<feature type="disulfide bond" evidence="12">
    <location>
        <begin position="183"/>
        <end position="190"/>
    </location>
</feature>
<evidence type="ECO:0000313" key="15">
    <source>
        <dbReference type="Proteomes" id="UP000756346"/>
    </source>
</evidence>
<dbReference type="Gene3D" id="3.40.50.1820">
    <property type="entry name" value="alpha/beta hydrolase"/>
    <property type="match status" value="1"/>
</dbReference>
<evidence type="ECO:0000256" key="7">
    <source>
        <dbReference type="ARBA" id="ARBA00022801"/>
    </source>
</evidence>
<accession>A0A9P8XYK4</accession>
<comment type="caution">
    <text evidence="14">The sequence shown here is derived from an EMBL/GenBank/DDBJ whole genome shotgun (WGS) entry which is preliminary data.</text>
</comment>
<feature type="signal peptide" evidence="13">
    <location>
        <begin position="1"/>
        <end position="18"/>
    </location>
</feature>
<dbReference type="SMART" id="SM01110">
    <property type="entry name" value="Cutinase"/>
    <property type="match status" value="1"/>
</dbReference>
<evidence type="ECO:0000256" key="11">
    <source>
        <dbReference type="PIRSR" id="PIRSR611150-1"/>
    </source>
</evidence>
<dbReference type="PROSITE" id="PS00931">
    <property type="entry name" value="CUTINASE_2"/>
    <property type="match status" value="1"/>
</dbReference>
<evidence type="ECO:0000256" key="10">
    <source>
        <dbReference type="ARBA" id="ARBA00034045"/>
    </source>
</evidence>
<feature type="disulfide bond" evidence="12">
    <location>
        <begin position="43"/>
        <end position="121"/>
    </location>
</feature>
<dbReference type="Pfam" id="PF01083">
    <property type="entry name" value="Cutinase"/>
    <property type="match status" value="1"/>
</dbReference>
<name>A0A9P8XYK4_9PEZI</name>
<comment type="function">
    <text evidence="13">Catalyzes the hydrolysis of complex carboxylic polyesters found in the cell wall of plants. Degrades cutin, a macromolecule that forms the structure of the plant cuticle.</text>
</comment>
<gene>
    <name evidence="14" type="ORF">B0I36DRAFT_366835</name>
</gene>
<keyword evidence="5 13" id="KW-0964">Secreted</keyword>
<dbReference type="AlphaFoldDB" id="A0A9P8XYK4"/>
<feature type="active site" description="Nucleophile" evidence="11">
    <location>
        <position position="132"/>
    </location>
</feature>
<evidence type="ECO:0000256" key="6">
    <source>
        <dbReference type="ARBA" id="ARBA00022729"/>
    </source>
</evidence>
<dbReference type="EC" id="3.1.1.74" evidence="3 13"/>
<dbReference type="OrthoDB" id="2975078at2759"/>
<evidence type="ECO:0000256" key="8">
    <source>
        <dbReference type="ARBA" id="ARBA00023026"/>
    </source>
</evidence>
<comment type="similarity">
    <text evidence="2 13">Belongs to the cutinase family.</text>
</comment>
<organism evidence="14 15">
    <name type="scientific">Microdochium trichocladiopsis</name>
    <dbReference type="NCBI Taxonomy" id="1682393"/>
    <lineage>
        <taxon>Eukaryota</taxon>
        <taxon>Fungi</taxon>
        <taxon>Dikarya</taxon>
        <taxon>Ascomycota</taxon>
        <taxon>Pezizomycotina</taxon>
        <taxon>Sordariomycetes</taxon>
        <taxon>Xylariomycetidae</taxon>
        <taxon>Xylariales</taxon>
        <taxon>Microdochiaceae</taxon>
        <taxon>Microdochium</taxon>
    </lineage>
</organism>
<dbReference type="GO" id="GO:0050525">
    <property type="term" value="F:cutinase activity"/>
    <property type="evidence" value="ECO:0007669"/>
    <property type="project" value="UniProtKB-UniRule"/>
</dbReference>
<proteinExistence type="inferred from homology"/>
<evidence type="ECO:0000256" key="9">
    <source>
        <dbReference type="ARBA" id="ARBA00023157"/>
    </source>
</evidence>
<evidence type="ECO:0000256" key="13">
    <source>
        <dbReference type="RuleBase" id="RU361263"/>
    </source>
</evidence>
<dbReference type="PANTHER" id="PTHR48250:SF3">
    <property type="entry name" value="CUTINASE 1-RELATED"/>
    <property type="match status" value="1"/>
</dbReference>
<dbReference type="EMBL" id="JAGTJQ010000009">
    <property type="protein sequence ID" value="KAH7024934.1"/>
    <property type="molecule type" value="Genomic_DNA"/>
</dbReference>
<keyword evidence="7 13" id="KW-0378">Hydrolase</keyword>
<evidence type="ECO:0000256" key="3">
    <source>
        <dbReference type="ARBA" id="ARBA00013095"/>
    </source>
</evidence>
<feature type="active site" evidence="11">
    <location>
        <position position="187"/>
    </location>
</feature>
<dbReference type="GO" id="GO:0016052">
    <property type="term" value="P:carbohydrate catabolic process"/>
    <property type="evidence" value="ECO:0007669"/>
    <property type="project" value="TreeGrafter"/>
</dbReference>
<comment type="subcellular location">
    <subcellularLocation>
        <location evidence="1 13">Secreted</location>
    </subcellularLocation>
</comment>
<dbReference type="InterPro" id="IPR029058">
    <property type="entry name" value="AB_hydrolase_fold"/>
</dbReference>
<sequence length="221" mass="22761">MKFTAAIATALLSSFAAALPAGTLEARQVLTREEVQMGSSPACPKASFIFARGTTESGNMGTLGPRVASALESHYGDRQVWIQGVGDPYTATTSTNLLPDGASTVAINEMVRLINLSVSKCPNTKVTVGGYSQGAALTAAAVAKLPSATQDKIVGAVLFGYTKNQQNGGRIKNFPTDKTAIYCAVGDLVCTGSLVITAAHLSYQDEAAGAAPQFLISKIGA</sequence>
<evidence type="ECO:0000256" key="4">
    <source>
        <dbReference type="ARBA" id="ARBA00022487"/>
    </source>
</evidence>
<comment type="catalytic activity">
    <reaction evidence="10 13">
        <text>cutin + H2O = cutin monomers.</text>
        <dbReference type="EC" id="3.1.1.74"/>
    </reaction>
</comment>
<keyword evidence="9 12" id="KW-1015">Disulfide bond</keyword>
<dbReference type="InterPro" id="IPR043579">
    <property type="entry name" value="CUTINASE_2"/>
</dbReference>
<dbReference type="InterPro" id="IPR000675">
    <property type="entry name" value="Cutinase/axe"/>
</dbReference>
<dbReference type="GeneID" id="70188909"/>
<dbReference type="PROSITE" id="PS00155">
    <property type="entry name" value="CUTINASE_1"/>
    <property type="match status" value="1"/>
</dbReference>
<feature type="chain" id="PRO_5040534756" description="Cutinase" evidence="13">
    <location>
        <begin position="19"/>
        <end position="221"/>
    </location>
</feature>
<dbReference type="RefSeq" id="XP_046008482.1">
    <property type="nucleotide sequence ID" value="XM_046159363.1"/>
</dbReference>
<protein>
    <recommendedName>
        <fullName evidence="3 13">Cutinase</fullName>
        <ecNumber evidence="3 13">3.1.1.74</ecNumber>
    </recommendedName>
</protein>
<dbReference type="InterPro" id="IPR043580">
    <property type="entry name" value="CUTINASE_1"/>
</dbReference>
<dbReference type="PANTHER" id="PTHR48250">
    <property type="entry name" value="CUTINASE 2-RELATED"/>
    <property type="match status" value="1"/>
</dbReference>
<keyword evidence="6 13" id="KW-0732">Signal</keyword>
<evidence type="ECO:0000256" key="2">
    <source>
        <dbReference type="ARBA" id="ARBA00007534"/>
    </source>
</evidence>
<reference evidence="14" key="1">
    <citation type="journal article" date="2021" name="Nat. Commun.">
        <title>Genetic determinants of endophytism in the Arabidopsis root mycobiome.</title>
        <authorList>
            <person name="Mesny F."/>
            <person name="Miyauchi S."/>
            <person name="Thiergart T."/>
            <person name="Pickel B."/>
            <person name="Atanasova L."/>
            <person name="Karlsson M."/>
            <person name="Huettel B."/>
            <person name="Barry K.W."/>
            <person name="Haridas S."/>
            <person name="Chen C."/>
            <person name="Bauer D."/>
            <person name="Andreopoulos W."/>
            <person name="Pangilinan J."/>
            <person name="LaButti K."/>
            <person name="Riley R."/>
            <person name="Lipzen A."/>
            <person name="Clum A."/>
            <person name="Drula E."/>
            <person name="Henrissat B."/>
            <person name="Kohler A."/>
            <person name="Grigoriev I.V."/>
            <person name="Martin F.M."/>
            <person name="Hacquard S."/>
        </authorList>
    </citation>
    <scope>NUCLEOTIDE SEQUENCE</scope>
    <source>
        <strain evidence="14">MPI-CAGE-CH-0230</strain>
    </source>
</reference>
<dbReference type="InterPro" id="IPR011150">
    <property type="entry name" value="Cutinase_monf"/>
</dbReference>
<evidence type="ECO:0000313" key="14">
    <source>
        <dbReference type="EMBL" id="KAH7024934.1"/>
    </source>
</evidence>
<dbReference type="PRINTS" id="PR00129">
    <property type="entry name" value="CUTINASE"/>
</dbReference>
<evidence type="ECO:0000256" key="5">
    <source>
        <dbReference type="ARBA" id="ARBA00022525"/>
    </source>
</evidence>